<dbReference type="STRING" id="395493.BegalDRAFT_0731"/>
<dbReference type="Proteomes" id="UP000005744">
    <property type="component" value="Unassembled WGS sequence"/>
</dbReference>
<dbReference type="EMBL" id="JH600070">
    <property type="protein sequence ID" value="EIJ41643.1"/>
    <property type="molecule type" value="Genomic_DNA"/>
</dbReference>
<evidence type="ECO:0000313" key="1">
    <source>
        <dbReference type="EMBL" id="EIJ41643.1"/>
    </source>
</evidence>
<proteinExistence type="predicted"/>
<dbReference type="HOGENOM" id="CLU_3149920_0_0_6"/>
<keyword evidence="2" id="KW-1185">Reference proteome</keyword>
<accession>I3CDF0</accession>
<gene>
    <name evidence="1" type="ORF">BegalDRAFT_0731</name>
</gene>
<sequence>MLLVILTTGSCRGESILNTAQNLLYFALLRQKYGKNISIVLLHLESAS</sequence>
<protein>
    <submittedName>
        <fullName evidence="1">Uncharacterized protein</fullName>
    </submittedName>
</protein>
<evidence type="ECO:0000313" key="2">
    <source>
        <dbReference type="Proteomes" id="UP000005744"/>
    </source>
</evidence>
<name>I3CDF0_9GAMM</name>
<reference evidence="1 2" key="1">
    <citation type="submission" date="2011-11" db="EMBL/GenBank/DDBJ databases">
        <title>Improved High-Quality Draft sequence of Beggiatoa alba B18lD.</title>
        <authorList>
            <consortium name="US DOE Joint Genome Institute"/>
            <person name="Lucas S."/>
            <person name="Han J."/>
            <person name="Lapidus A."/>
            <person name="Cheng J.-F."/>
            <person name="Goodwin L."/>
            <person name="Pitluck S."/>
            <person name="Peters L."/>
            <person name="Mikhailova N."/>
            <person name="Held B."/>
            <person name="Detter J.C."/>
            <person name="Han C."/>
            <person name="Tapia R."/>
            <person name="Land M."/>
            <person name="Hauser L."/>
            <person name="Kyrpides N."/>
            <person name="Ivanova N."/>
            <person name="Pagani I."/>
            <person name="Samuel K."/>
            <person name="Teske A."/>
            <person name="Mueller J."/>
            <person name="Woyke T."/>
        </authorList>
    </citation>
    <scope>NUCLEOTIDE SEQUENCE [LARGE SCALE GENOMIC DNA]</scope>
    <source>
        <strain evidence="1 2">B18LD</strain>
    </source>
</reference>
<organism evidence="1 2">
    <name type="scientific">Beggiatoa alba B18LD</name>
    <dbReference type="NCBI Taxonomy" id="395493"/>
    <lineage>
        <taxon>Bacteria</taxon>
        <taxon>Pseudomonadati</taxon>
        <taxon>Pseudomonadota</taxon>
        <taxon>Gammaproteobacteria</taxon>
        <taxon>Thiotrichales</taxon>
        <taxon>Thiotrichaceae</taxon>
        <taxon>Beggiatoa</taxon>
    </lineage>
</organism>
<dbReference type="AlphaFoldDB" id="I3CDF0"/>